<comment type="caution">
    <text evidence="3">The sequence shown here is derived from an EMBL/GenBank/DDBJ whole genome shotgun (WGS) entry which is preliminary data.</text>
</comment>
<protein>
    <submittedName>
        <fullName evidence="3">Uncharacterized protein</fullName>
    </submittedName>
</protein>
<keyword evidence="4" id="KW-1185">Reference proteome</keyword>
<feature type="compositionally biased region" description="Basic and acidic residues" evidence="1">
    <location>
        <begin position="307"/>
        <end position="329"/>
    </location>
</feature>
<evidence type="ECO:0000313" key="2">
    <source>
        <dbReference type="EMBL" id="KAK1376690.1"/>
    </source>
</evidence>
<dbReference type="EMBL" id="JAUIZM010000007">
    <property type="protein sequence ID" value="KAK1376742.1"/>
    <property type="molecule type" value="Genomic_DNA"/>
</dbReference>
<dbReference type="AlphaFoldDB" id="A0AAD8ML40"/>
<dbReference type="EMBL" id="JAUIZM010000007">
    <property type="protein sequence ID" value="KAK1376690.1"/>
    <property type="molecule type" value="Genomic_DNA"/>
</dbReference>
<organism evidence="3 4">
    <name type="scientific">Heracleum sosnowskyi</name>
    <dbReference type="NCBI Taxonomy" id="360622"/>
    <lineage>
        <taxon>Eukaryota</taxon>
        <taxon>Viridiplantae</taxon>
        <taxon>Streptophyta</taxon>
        <taxon>Embryophyta</taxon>
        <taxon>Tracheophyta</taxon>
        <taxon>Spermatophyta</taxon>
        <taxon>Magnoliopsida</taxon>
        <taxon>eudicotyledons</taxon>
        <taxon>Gunneridae</taxon>
        <taxon>Pentapetalae</taxon>
        <taxon>asterids</taxon>
        <taxon>campanulids</taxon>
        <taxon>Apiales</taxon>
        <taxon>Apiaceae</taxon>
        <taxon>Apioideae</taxon>
        <taxon>apioid superclade</taxon>
        <taxon>Tordylieae</taxon>
        <taxon>Tordyliinae</taxon>
        <taxon>Heracleum</taxon>
    </lineage>
</organism>
<evidence type="ECO:0000313" key="3">
    <source>
        <dbReference type="EMBL" id="KAK1376742.1"/>
    </source>
</evidence>
<dbReference type="Proteomes" id="UP001237642">
    <property type="component" value="Unassembled WGS sequence"/>
</dbReference>
<sequence>MYPGGRFMDLHPRERDQMSFAPHHGSGFGHVPPHMKMDTARSPVNYESFTFYGSYGYPYPFPYHGCYDNQIPDYHGYGLHYPHYAPPPPVYCNGSYPPLPGSYPFQYLPSPHYSAMDPRFEYDRKGPVDHHCCGCPYHLCQQKENKNVKIEEQTSDDEKDKVASLVPSELKNQSYPFLWIPPGYKRNDEGEQTIKPESNKVNSVDKGAEGSLKPCAQEQGVWNGWLPIDLNSLNSMKDKLELKDGDQKFIWDPSQLRIFPLNFIENQDEKNVPQGDVEKIENTSSEDDPKMGDRNVVKKIIPVKQMDQSEEKVLSKNNQSEENRESKVE</sequence>
<evidence type="ECO:0000313" key="4">
    <source>
        <dbReference type="Proteomes" id="UP001237642"/>
    </source>
</evidence>
<feature type="compositionally biased region" description="Basic and acidic residues" evidence="1">
    <location>
        <begin position="269"/>
        <end position="296"/>
    </location>
</feature>
<name>A0AAD8ML40_9APIA</name>
<reference evidence="3" key="2">
    <citation type="submission" date="2023-05" db="EMBL/GenBank/DDBJ databases">
        <authorList>
            <person name="Schelkunov M.I."/>
        </authorList>
    </citation>
    <scope>NUCLEOTIDE SEQUENCE</scope>
    <source>
        <strain evidence="3">Hsosn_3</strain>
        <tissue evidence="3">Leaf</tissue>
    </source>
</reference>
<proteinExistence type="predicted"/>
<reference evidence="3" key="1">
    <citation type="submission" date="2023-02" db="EMBL/GenBank/DDBJ databases">
        <title>Genome of toxic invasive species Heracleum sosnowskyi carries increased number of genes despite the absence of recent whole-genome duplications.</title>
        <authorList>
            <person name="Schelkunov M."/>
            <person name="Shtratnikova V."/>
            <person name="Makarenko M."/>
            <person name="Klepikova A."/>
            <person name="Omelchenko D."/>
            <person name="Novikova G."/>
            <person name="Obukhova E."/>
            <person name="Bogdanov V."/>
            <person name="Penin A."/>
            <person name="Logacheva M."/>
        </authorList>
    </citation>
    <scope>NUCLEOTIDE SEQUENCE</scope>
    <source>
        <strain evidence="3">Hsosn_3</strain>
        <tissue evidence="3">Leaf</tissue>
    </source>
</reference>
<accession>A0AAD8ML40</accession>
<gene>
    <name evidence="2" type="ORF">POM88_032883</name>
    <name evidence="3" type="ORF">POM88_032935</name>
</gene>
<feature type="region of interest" description="Disordered" evidence="1">
    <location>
        <begin position="269"/>
        <end position="329"/>
    </location>
</feature>
<evidence type="ECO:0000256" key="1">
    <source>
        <dbReference type="SAM" id="MobiDB-lite"/>
    </source>
</evidence>